<dbReference type="AlphaFoldDB" id="A0A0V0GJD6"/>
<name>A0A0V0GJD6_SOLCH</name>
<protein>
    <submittedName>
        <fullName evidence="1">Putative ovule protein</fullName>
    </submittedName>
</protein>
<accession>A0A0V0GJD6</accession>
<dbReference type="EMBL" id="GEDG01037753">
    <property type="protein sequence ID" value="JAP07949.1"/>
    <property type="molecule type" value="Transcribed_RNA"/>
</dbReference>
<organism evidence="1">
    <name type="scientific">Solanum chacoense</name>
    <name type="common">Chaco potato</name>
    <dbReference type="NCBI Taxonomy" id="4108"/>
    <lineage>
        <taxon>Eukaryota</taxon>
        <taxon>Viridiplantae</taxon>
        <taxon>Streptophyta</taxon>
        <taxon>Embryophyta</taxon>
        <taxon>Tracheophyta</taxon>
        <taxon>Spermatophyta</taxon>
        <taxon>Magnoliopsida</taxon>
        <taxon>eudicotyledons</taxon>
        <taxon>Gunneridae</taxon>
        <taxon>Pentapetalae</taxon>
        <taxon>asterids</taxon>
        <taxon>lamiids</taxon>
        <taxon>Solanales</taxon>
        <taxon>Solanaceae</taxon>
        <taxon>Solanoideae</taxon>
        <taxon>Solaneae</taxon>
        <taxon>Solanum</taxon>
    </lineage>
</organism>
<evidence type="ECO:0000313" key="1">
    <source>
        <dbReference type="EMBL" id="JAP07949.1"/>
    </source>
</evidence>
<reference evidence="1" key="1">
    <citation type="submission" date="2015-12" db="EMBL/GenBank/DDBJ databases">
        <title>Gene expression during late stages of embryo sac development: a critical building block for successful pollen-pistil interactions.</title>
        <authorList>
            <person name="Liu Y."/>
            <person name="Joly V."/>
            <person name="Sabar M."/>
            <person name="Matton D.P."/>
        </authorList>
    </citation>
    <scope>NUCLEOTIDE SEQUENCE</scope>
</reference>
<proteinExistence type="predicted"/>
<sequence>MGAPKRKINKGPKTTTQLLKTHFIPFKSPVISLRPSNPHQSQGKKEIVIRLIMDFVMEIYA</sequence>